<accession>A0A7Y7U752</accession>
<organism evidence="1 2">
    <name type="scientific">Hymenobacter lapidiphilus</name>
    <dbReference type="NCBI Taxonomy" id="2608003"/>
    <lineage>
        <taxon>Bacteria</taxon>
        <taxon>Pseudomonadati</taxon>
        <taxon>Bacteroidota</taxon>
        <taxon>Cytophagia</taxon>
        <taxon>Cytophagales</taxon>
        <taxon>Hymenobacteraceae</taxon>
        <taxon>Hymenobacter</taxon>
    </lineage>
</organism>
<comment type="caution">
    <text evidence="1">The sequence shown here is derived from an EMBL/GenBank/DDBJ whole genome shotgun (WGS) entry which is preliminary data.</text>
</comment>
<name>A0A7Y7U752_9BACT</name>
<dbReference type="AlphaFoldDB" id="A0A7Y7U752"/>
<keyword evidence="2" id="KW-1185">Reference proteome</keyword>
<evidence type="ECO:0000313" key="2">
    <source>
        <dbReference type="Proteomes" id="UP000565521"/>
    </source>
</evidence>
<evidence type="ECO:0000313" key="1">
    <source>
        <dbReference type="EMBL" id="NVO33208.1"/>
    </source>
</evidence>
<protein>
    <submittedName>
        <fullName evidence="1">Uncharacterized protein</fullName>
    </submittedName>
</protein>
<reference evidence="1 2" key="1">
    <citation type="submission" date="2020-05" db="EMBL/GenBank/DDBJ databases">
        <title>Hymenobacter terrestris sp. nov. and Hymenobacter lapidiphilus sp. nov., isolated from regoliths in Antarctica.</title>
        <authorList>
            <person name="Sedlacek I."/>
            <person name="Pantucek R."/>
            <person name="Zeman M."/>
            <person name="Holochova P."/>
            <person name="Kralova S."/>
            <person name="Stankova E."/>
            <person name="Sedo O."/>
            <person name="Micenkova L."/>
            <person name="Svec P."/>
            <person name="Gupta V."/>
            <person name="Sood U."/>
            <person name="Korpole U.S."/>
            <person name="Lal R."/>
        </authorList>
    </citation>
    <scope>NUCLEOTIDE SEQUENCE [LARGE SCALE GENOMIC DNA]</scope>
    <source>
        <strain evidence="1 2">P5342</strain>
    </source>
</reference>
<dbReference type="Proteomes" id="UP000565521">
    <property type="component" value="Unassembled WGS sequence"/>
</dbReference>
<dbReference type="EMBL" id="JABKAU010000054">
    <property type="protein sequence ID" value="NVO33208.1"/>
    <property type="molecule type" value="Genomic_DNA"/>
</dbReference>
<proteinExistence type="predicted"/>
<gene>
    <name evidence="1" type="ORF">HW554_18535</name>
</gene>
<sequence>MASGGFYVAFERVKEKKEVAAQHAAKGLVGFGTALAGLVEQIEPVGIELGQPLG</sequence>
<dbReference type="RefSeq" id="WP_176910040.1">
    <property type="nucleotide sequence ID" value="NZ_JABKAU010000054.1"/>
</dbReference>